<organism evidence="5 6">
    <name type="scientific">Natronococcus amylolyticus DSM 10524</name>
    <dbReference type="NCBI Taxonomy" id="1227497"/>
    <lineage>
        <taxon>Archaea</taxon>
        <taxon>Methanobacteriati</taxon>
        <taxon>Methanobacteriota</taxon>
        <taxon>Stenosarchaea group</taxon>
        <taxon>Halobacteria</taxon>
        <taxon>Halobacteriales</taxon>
        <taxon>Natrialbaceae</taxon>
        <taxon>Natronococcus</taxon>
    </lineage>
</organism>
<dbReference type="InterPro" id="IPR041664">
    <property type="entry name" value="AAA_16"/>
</dbReference>
<dbReference type="EMBL" id="AOIB01000036">
    <property type="protein sequence ID" value="ELY54552.1"/>
    <property type="molecule type" value="Genomic_DNA"/>
</dbReference>
<dbReference type="PANTHER" id="PTHR10763">
    <property type="entry name" value="CELL DIVISION CONTROL PROTEIN 6-RELATED"/>
    <property type="match status" value="1"/>
</dbReference>
<dbReference type="Gene3D" id="3.40.50.300">
    <property type="entry name" value="P-loop containing nucleotide triphosphate hydrolases"/>
    <property type="match status" value="1"/>
</dbReference>
<dbReference type="NCBIfam" id="TIGR02928">
    <property type="entry name" value="orc1/cdc6 family replication initiation protein"/>
    <property type="match status" value="1"/>
</dbReference>
<evidence type="ECO:0000259" key="4">
    <source>
        <dbReference type="SMART" id="SM00382"/>
    </source>
</evidence>
<dbReference type="RefSeq" id="WP_005558806.1">
    <property type="nucleotide sequence ID" value="NZ_AOIB01000036.1"/>
</dbReference>
<reference evidence="5 6" key="1">
    <citation type="journal article" date="2014" name="PLoS Genet.">
        <title>Phylogenetically driven sequencing of extremely halophilic archaea reveals strategies for static and dynamic osmo-response.</title>
        <authorList>
            <person name="Becker E.A."/>
            <person name="Seitzer P.M."/>
            <person name="Tritt A."/>
            <person name="Larsen D."/>
            <person name="Krusor M."/>
            <person name="Yao A.I."/>
            <person name="Wu D."/>
            <person name="Madern D."/>
            <person name="Eisen J.A."/>
            <person name="Darling A.E."/>
            <person name="Facciotti M.T."/>
        </authorList>
    </citation>
    <scope>NUCLEOTIDE SEQUENCE [LARGE SCALE GENOMIC DNA]</scope>
    <source>
        <strain evidence="5 6">DSM 10524</strain>
    </source>
</reference>
<dbReference type="InterPro" id="IPR055237">
    <property type="entry name" value="Cdc6_lid"/>
</dbReference>
<keyword evidence="6" id="KW-1185">Reference proteome</keyword>
<dbReference type="InterPro" id="IPR014277">
    <property type="entry name" value="Orc1/Cdc6_arc"/>
</dbReference>
<evidence type="ECO:0000313" key="6">
    <source>
        <dbReference type="Proteomes" id="UP000011688"/>
    </source>
</evidence>
<dbReference type="Pfam" id="PF13191">
    <property type="entry name" value="AAA_16"/>
    <property type="match status" value="1"/>
</dbReference>
<dbReference type="InterPro" id="IPR003593">
    <property type="entry name" value="AAA+_ATPase"/>
</dbReference>
<keyword evidence="1" id="KW-0235">DNA replication</keyword>
<dbReference type="Pfam" id="PF22703">
    <property type="entry name" value="Cdc6_lid"/>
    <property type="match status" value="1"/>
</dbReference>
<evidence type="ECO:0000256" key="3">
    <source>
        <dbReference type="ARBA" id="ARBA00022840"/>
    </source>
</evidence>
<keyword evidence="3" id="KW-0067">ATP-binding</keyword>
<dbReference type="InterPro" id="IPR027417">
    <property type="entry name" value="P-loop_NTPase"/>
</dbReference>
<dbReference type="OrthoDB" id="270161at2157"/>
<dbReference type="GO" id="GO:0006260">
    <property type="term" value="P:DNA replication"/>
    <property type="evidence" value="ECO:0007669"/>
    <property type="project" value="UniProtKB-KW"/>
</dbReference>
<dbReference type="SUPFAM" id="SSF52540">
    <property type="entry name" value="P-loop containing nucleoside triphosphate hydrolases"/>
    <property type="match status" value="1"/>
</dbReference>
<keyword evidence="2" id="KW-0547">Nucleotide-binding</keyword>
<accession>L9WYR9</accession>
<proteinExistence type="predicted"/>
<sequence>MITDARVLQTEFVPKDLVHRDNELTTLSAALKPLTNGEPGETTLLHGPPGVGKTCTTQYILNQLHENVIDLNTQYVNCWKDHTQFQTLYRILEGIDQTLDIHRQSTPTDKLRDRLHNYDGPPYIVVLDEADQLETTDVLYNIYRTPNIEMVLIANQEADLFSRLDTRLKSRLQTITRIHYKPYRSGEIVSILEDRVHWGLEPDTVTRDQLERIAVASKGDSRVAIGVLRRAARLASQDNERAISDEYIDEAVPEAKTEIKQKNVEKLTEDQRILYDILTEEGEISAGRLYESYRDRADEPKTRRMMRYYLKKMQHYNLVVANGENRGRTYNTSS</sequence>
<dbReference type="GO" id="GO:0005524">
    <property type="term" value="F:ATP binding"/>
    <property type="evidence" value="ECO:0007669"/>
    <property type="project" value="UniProtKB-KW"/>
</dbReference>
<dbReference type="CDD" id="cd18139">
    <property type="entry name" value="HLD_clamp_RarA"/>
    <property type="match status" value="1"/>
</dbReference>
<protein>
    <submittedName>
        <fullName evidence="5">Orc1/cdc6 family replication initiation protein</fullName>
    </submittedName>
</protein>
<dbReference type="eggNOG" id="arCOG00467">
    <property type="taxonomic scope" value="Archaea"/>
</dbReference>
<comment type="caution">
    <text evidence="5">The sequence shown here is derived from an EMBL/GenBank/DDBJ whole genome shotgun (WGS) entry which is preliminary data.</text>
</comment>
<dbReference type="InterPro" id="IPR050311">
    <property type="entry name" value="ORC1/CDC6"/>
</dbReference>
<dbReference type="STRING" id="1227497.C491_18159"/>
<gene>
    <name evidence="5" type="ORF">C491_18159</name>
</gene>
<evidence type="ECO:0000256" key="1">
    <source>
        <dbReference type="ARBA" id="ARBA00022705"/>
    </source>
</evidence>
<name>L9WYR9_9EURY</name>
<dbReference type="Gene3D" id="1.10.8.60">
    <property type="match status" value="1"/>
</dbReference>
<dbReference type="CDD" id="cd00009">
    <property type="entry name" value="AAA"/>
    <property type="match status" value="1"/>
</dbReference>
<dbReference type="AlphaFoldDB" id="L9WYR9"/>
<evidence type="ECO:0000313" key="5">
    <source>
        <dbReference type="EMBL" id="ELY54552.1"/>
    </source>
</evidence>
<dbReference type="Proteomes" id="UP000011688">
    <property type="component" value="Unassembled WGS sequence"/>
</dbReference>
<dbReference type="PANTHER" id="PTHR10763:SF22">
    <property type="entry name" value="ORC1-TYPE DNA REPLICATION PROTEIN"/>
    <property type="match status" value="1"/>
</dbReference>
<dbReference type="SMART" id="SM00382">
    <property type="entry name" value="AAA"/>
    <property type="match status" value="1"/>
</dbReference>
<feature type="domain" description="AAA+ ATPase" evidence="4">
    <location>
        <begin position="39"/>
        <end position="174"/>
    </location>
</feature>
<evidence type="ECO:0000256" key="2">
    <source>
        <dbReference type="ARBA" id="ARBA00022741"/>
    </source>
</evidence>